<protein>
    <recommendedName>
        <fullName evidence="3">Epoxide hydrolase</fullName>
    </recommendedName>
</protein>
<organism evidence="1 2">
    <name type="scientific">Goodea atripinnis</name>
    <dbReference type="NCBI Taxonomy" id="208336"/>
    <lineage>
        <taxon>Eukaryota</taxon>
        <taxon>Metazoa</taxon>
        <taxon>Chordata</taxon>
        <taxon>Craniata</taxon>
        <taxon>Vertebrata</taxon>
        <taxon>Euteleostomi</taxon>
        <taxon>Actinopterygii</taxon>
        <taxon>Neopterygii</taxon>
        <taxon>Teleostei</taxon>
        <taxon>Neoteleostei</taxon>
        <taxon>Acanthomorphata</taxon>
        <taxon>Ovalentaria</taxon>
        <taxon>Atherinomorphae</taxon>
        <taxon>Cyprinodontiformes</taxon>
        <taxon>Goodeidae</taxon>
        <taxon>Goodea</taxon>
    </lineage>
</organism>
<keyword evidence="2" id="KW-1185">Reference proteome</keyword>
<sequence>PGVRTHYVEMGSGPAVLLCHGFPESWYSWRYQILLPALMVTAGKDPVLLPALSHGMEDLIPNLSRGHIEDCGHWTQMDKPAETNNILISWLRETHGKAGRLPVAPKL</sequence>
<accession>A0ABV0MPJ6</accession>
<gene>
    <name evidence="1" type="ORF">GOODEAATRI_005152</name>
</gene>
<dbReference type="Proteomes" id="UP001476798">
    <property type="component" value="Unassembled WGS sequence"/>
</dbReference>
<evidence type="ECO:0008006" key="3">
    <source>
        <dbReference type="Google" id="ProtNLM"/>
    </source>
</evidence>
<reference evidence="1 2" key="1">
    <citation type="submission" date="2021-06" db="EMBL/GenBank/DDBJ databases">
        <authorList>
            <person name="Palmer J.M."/>
        </authorList>
    </citation>
    <scope>NUCLEOTIDE SEQUENCE [LARGE SCALE GENOMIC DNA]</scope>
    <source>
        <strain evidence="1 2">GA_2019</strain>
        <tissue evidence="1">Muscle</tissue>
    </source>
</reference>
<feature type="non-terminal residue" evidence="1">
    <location>
        <position position="1"/>
    </location>
</feature>
<dbReference type="EMBL" id="JAHRIO010010226">
    <property type="protein sequence ID" value="MEQ2160998.1"/>
    <property type="molecule type" value="Genomic_DNA"/>
</dbReference>
<dbReference type="PANTHER" id="PTHR43329">
    <property type="entry name" value="EPOXIDE HYDROLASE"/>
    <property type="match status" value="1"/>
</dbReference>
<comment type="caution">
    <text evidence="1">The sequence shown here is derived from an EMBL/GenBank/DDBJ whole genome shotgun (WGS) entry which is preliminary data.</text>
</comment>
<evidence type="ECO:0000313" key="2">
    <source>
        <dbReference type="Proteomes" id="UP001476798"/>
    </source>
</evidence>
<evidence type="ECO:0000313" key="1">
    <source>
        <dbReference type="EMBL" id="MEQ2160998.1"/>
    </source>
</evidence>
<proteinExistence type="predicted"/>
<dbReference type="InterPro" id="IPR029058">
    <property type="entry name" value="AB_hydrolase_fold"/>
</dbReference>
<name>A0ABV0MPJ6_9TELE</name>
<dbReference type="SUPFAM" id="SSF53474">
    <property type="entry name" value="alpha/beta-Hydrolases"/>
    <property type="match status" value="2"/>
</dbReference>
<dbReference type="Gene3D" id="3.40.50.1820">
    <property type="entry name" value="alpha/beta hydrolase"/>
    <property type="match status" value="2"/>
</dbReference>